<dbReference type="PANTHER" id="PTHR22946">
    <property type="entry name" value="DIENELACTONE HYDROLASE DOMAIN-CONTAINING PROTEIN-RELATED"/>
    <property type="match status" value="1"/>
</dbReference>
<dbReference type="RefSeq" id="WP_342126431.1">
    <property type="nucleotide sequence ID" value="NZ_JBCAUS010000002.1"/>
</dbReference>
<name>A0ABU9KSD3_9EURY</name>
<feature type="domain" description="Acetyl xylan esterase" evidence="2">
    <location>
        <begin position="66"/>
        <end position="218"/>
    </location>
</feature>
<dbReference type="EMBL" id="JBCAUS010000002">
    <property type="protein sequence ID" value="MEL4304723.1"/>
    <property type="molecule type" value="Genomic_DNA"/>
</dbReference>
<evidence type="ECO:0000259" key="2">
    <source>
        <dbReference type="Pfam" id="PF05448"/>
    </source>
</evidence>
<dbReference type="Gene3D" id="3.40.50.1820">
    <property type="entry name" value="alpha/beta hydrolase"/>
    <property type="match status" value="1"/>
</dbReference>
<keyword evidence="4" id="KW-1185">Reference proteome</keyword>
<comment type="caution">
    <text evidence="3">The sequence shown here is derived from an EMBL/GenBank/DDBJ whole genome shotgun (WGS) entry which is preliminary data.</text>
</comment>
<evidence type="ECO:0000256" key="1">
    <source>
        <dbReference type="SAM" id="Phobius"/>
    </source>
</evidence>
<dbReference type="Proteomes" id="UP001396646">
    <property type="component" value="Unassembled WGS sequence"/>
</dbReference>
<gene>
    <name evidence="3" type="ORF">WOA13_02555</name>
</gene>
<organism evidence="3 4">
    <name type="scientific">Methanococcoides cohabitans</name>
    <dbReference type="NCBI Taxonomy" id="3136559"/>
    <lineage>
        <taxon>Archaea</taxon>
        <taxon>Methanobacteriati</taxon>
        <taxon>Methanobacteriota</taxon>
        <taxon>Stenosarchaea group</taxon>
        <taxon>Methanomicrobia</taxon>
        <taxon>Methanosarcinales</taxon>
        <taxon>Methanosarcinaceae</taxon>
        <taxon>Methanococcoides</taxon>
    </lineage>
</organism>
<evidence type="ECO:0000313" key="4">
    <source>
        <dbReference type="Proteomes" id="UP001396646"/>
    </source>
</evidence>
<dbReference type="Pfam" id="PF05448">
    <property type="entry name" value="AXE1"/>
    <property type="match status" value="1"/>
</dbReference>
<keyword evidence="1" id="KW-0472">Membrane</keyword>
<dbReference type="InterPro" id="IPR050261">
    <property type="entry name" value="FrsA_esterase"/>
</dbReference>
<protein>
    <submittedName>
        <fullName evidence="3">Acetylxylan esterase</fullName>
    </submittedName>
</protein>
<keyword evidence="1" id="KW-0812">Transmembrane</keyword>
<evidence type="ECO:0000313" key="3">
    <source>
        <dbReference type="EMBL" id="MEL4304723.1"/>
    </source>
</evidence>
<proteinExistence type="predicted"/>
<dbReference type="InterPro" id="IPR029058">
    <property type="entry name" value="AB_hydrolase_fold"/>
</dbReference>
<dbReference type="InterPro" id="IPR008391">
    <property type="entry name" value="AXE1_dom"/>
</dbReference>
<feature type="transmembrane region" description="Helical" evidence="1">
    <location>
        <begin position="21"/>
        <end position="40"/>
    </location>
</feature>
<dbReference type="SUPFAM" id="SSF53474">
    <property type="entry name" value="alpha/beta-Hydrolases"/>
    <property type="match status" value="1"/>
</dbReference>
<keyword evidence="1" id="KW-1133">Transmembrane helix</keyword>
<accession>A0ABU9KSD3</accession>
<reference evidence="3 4" key="1">
    <citation type="submission" date="2024-04" db="EMBL/GenBank/DDBJ databases">
        <title>Methanococcoides sp. LMO-2.</title>
        <authorList>
            <person name="Liang L."/>
        </authorList>
    </citation>
    <scope>NUCLEOTIDE SEQUENCE [LARGE SCALE GENOMIC DNA]</scope>
    <source>
        <strain evidence="3 4">LMO-2</strain>
    </source>
</reference>
<dbReference type="PANTHER" id="PTHR22946:SF0">
    <property type="entry name" value="DIENELACTONE HYDROLASE DOMAIN-CONTAINING PROTEIN"/>
    <property type="match status" value="1"/>
</dbReference>
<sequence length="316" mass="34506">MAKTKQNQTRSKSTFLKRHNNVVLLIGFSLLLVGFYGVFYSGQEDPWTMTDDGLLSYPEREELDYSVISVDDSNPGYVLKTITYTSRETEVDSLLTIPATDGNNSDPVPAVVILPGAGVTKEDEHSLSVLLADMGYASIVIDQRNLGAINVENDIMLFRNGAEPIQFLMVYDALMASDVLRDQPGIDDSKIAMLGSSNGGRFAIIATSIDDSISGVAGISTSGYDSDSLNREDVVDQAAYDFFISIDPDNYLDGISPRPFVMIHSLNDSIIPYDLALKTFEKGDEPKSFGTVDGESHGYTDAMYSHLESGLEEIFA</sequence>